<keyword evidence="2" id="KW-0547">Nucleotide-binding</keyword>
<keyword evidence="5" id="KW-0902">Two-component regulatory system</keyword>
<keyword evidence="4 8" id="KW-0067">ATP-binding</keyword>
<dbReference type="PANTHER" id="PTHR24421:SF60">
    <property type="entry name" value="SENSOR HISTIDINE KINASE COMP"/>
    <property type="match status" value="1"/>
</dbReference>
<evidence type="ECO:0000259" key="7">
    <source>
        <dbReference type="PROSITE" id="PS50109"/>
    </source>
</evidence>
<keyword evidence="3" id="KW-0418">Kinase</keyword>
<dbReference type="InterPro" id="IPR036890">
    <property type="entry name" value="HATPase_C_sf"/>
</dbReference>
<reference evidence="8" key="1">
    <citation type="submission" date="2024-06" db="EMBL/GenBank/DDBJ databases">
        <authorList>
            <person name="Fan A."/>
            <person name="Zhang F.Y."/>
            <person name="Zhang L."/>
        </authorList>
    </citation>
    <scope>NUCLEOTIDE SEQUENCE</scope>
    <source>
        <strain evidence="8">Y61</strain>
    </source>
</reference>
<dbReference type="PANTHER" id="PTHR24421">
    <property type="entry name" value="NITRATE/NITRITE SENSOR PROTEIN NARX-RELATED"/>
    <property type="match status" value="1"/>
</dbReference>
<sequence>MSRSFHHVFVIHRRLICLILSFAAFLYFIFLMFQFPYAGIHVKSSDGRVLVESSDHLGWTGSRLQEGDRLLSVDGQAAADRGQESGNGEIRHAQHLEWLHNGERQTLSFSPAGSPEGLIIHFLFPVLFFALCLVLAAFMLARGQGAGVSVLIIFLSLIGPVFTAISAASGLRENGPVHLFILFSFLISPTLMLHYLNQYGQSRHLHLFSDRYLLIQYVLSAAAFIVAAVLMPAGHPLSVVLTAGAALFLFLLVPLFYQLFTAETKASRILLQVPAAGVTAALLPFVIFYGLPALLLKQEVITWQWTMPFLSLIPLTWFYLSVSDRFIDVSFVTGRLVYCGTIGAGAAVLVSGVFSMMAQNGSAYGSMDWIRLAFAVWTIVTMTLYLKEFLDYSLRKRLYPKRQDYQTSLNRFLQWMKMDPDTSGLGKILKKEIEACLPFENVRLIREGLTGEKSPVIDGNRVSLFTEPDRKIAFSKKGFSALLSAGHSEDITLAGSWSGPRTRLNPDERSWLATLISYAQIATENLKNTKELLAELRQPVREGRALPITVKKMMVRISEQERKELAKDLHDHNLQDQLAFARDMDSWREWTQDRKLGHFLGYIREQVLDSVYILRQVIYEIHPEFIYRAGLKKSLDELFEKVNLRGDFVLETFIDDRTAMLPKEFEMTVYRVVQELLNNAMKHAGAKRVTLRLSKEGNEFGLYYEDDGVGMDVSKVGQSFGTMGFPGMIGRVEGIGGRIVIRSQKGKGLSVKIRWPAD</sequence>
<gene>
    <name evidence="8" type="ORF">ABNN70_03695</name>
</gene>
<evidence type="ECO:0000256" key="1">
    <source>
        <dbReference type="ARBA" id="ARBA00022679"/>
    </source>
</evidence>
<feature type="transmembrane region" description="Helical" evidence="6">
    <location>
        <begin position="148"/>
        <end position="171"/>
    </location>
</feature>
<organism evidence="8">
    <name type="scientific">Sporolactobacillus sp. Y61</name>
    <dbReference type="NCBI Taxonomy" id="3160863"/>
    <lineage>
        <taxon>Bacteria</taxon>
        <taxon>Bacillati</taxon>
        <taxon>Bacillota</taxon>
        <taxon>Bacilli</taxon>
        <taxon>Bacillales</taxon>
        <taxon>Sporolactobacillaceae</taxon>
        <taxon>Sporolactobacillus</taxon>
    </lineage>
</organism>
<feature type="transmembrane region" description="Helical" evidence="6">
    <location>
        <begin position="237"/>
        <end position="257"/>
    </location>
</feature>
<feature type="transmembrane region" description="Helical" evidence="6">
    <location>
        <begin position="177"/>
        <end position="196"/>
    </location>
</feature>
<dbReference type="PROSITE" id="PS50109">
    <property type="entry name" value="HIS_KIN"/>
    <property type="match status" value="1"/>
</dbReference>
<evidence type="ECO:0000313" key="8">
    <source>
        <dbReference type="EMBL" id="XCJ17616.1"/>
    </source>
</evidence>
<evidence type="ECO:0000256" key="2">
    <source>
        <dbReference type="ARBA" id="ARBA00022741"/>
    </source>
</evidence>
<evidence type="ECO:0000256" key="5">
    <source>
        <dbReference type="ARBA" id="ARBA00023012"/>
    </source>
</evidence>
<protein>
    <submittedName>
        <fullName evidence="8">ATP-binding protein</fullName>
    </submittedName>
</protein>
<dbReference type="SMART" id="SM00387">
    <property type="entry name" value="HATPase_c"/>
    <property type="match status" value="1"/>
</dbReference>
<accession>A0AAU8II30</accession>
<dbReference type="InterPro" id="IPR005467">
    <property type="entry name" value="His_kinase_dom"/>
</dbReference>
<keyword evidence="6" id="KW-0812">Transmembrane</keyword>
<keyword evidence="6" id="KW-0472">Membrane</keyword>
<feature type="transmembrane region" description="Helical" evidence="6">
    <location>
        <begin position="303"/>
        <end position="322"/>
    </location>
</feature>
<keyword evidence="6" id="KW-1133">Transmembrane helix</keyword>
<evidence type="ECO:0000256" key="4">
    <source>
        <dbReference type="ARBA" id="ARBA00022840"/>
    </source>
</evidence>
<feature type="transmembrane region" description="Helical" evidence="6">
    <location>
        <begin position="334"/>
        <end position="357"/>
    </location>
</feature>
<feature type="transmembrane region" description="Helical" evidence="6">
    <location>
        <begin position="212"/>
        <end position="231"/>
    </location>
</feature>
<dbReference type="RefSeq" id="WP_129929937.1">
    <property type="nucleotide sequence ID" value="NZ_CP159510.1"/>
</dbReference>
<keyword evidence="1" id="KW-0808">Transferase</keyword>
<feature type="transmembrane region" description="Helical" evidence="6">
    <location>
        <begin position="118"/>
        <end position="141"/>
    </location>
</feature>
<feature type="transmembrane region" description="Helical" evidence="6">
    <location>
        <begin position="15"/>
        <end position="35"/>
    </location>
</feature>
<evidence type="ECO:0000256" key="6">
    <source>
        <dbReference type="SAM" id="Phobius"/>
    </source>
</evidence>
<dbReference type="InterPro" id="IPR050482">
    <property type="entry name" value="Sensor_HK_TwoCompSys"/>
</dbReference>
<dbReference type="InterPro" id="IPR003594">
    <property type="entry name" value="HATPase_dom"/>
</dbReference>
<dbReference type="EMBL" id="CP159510">
    <property type="protein sequence ID" value="XCJ17616.1"/>
    <property type="molecule type" value="Genomic_DNA"/>
</dbReference>
<dbReference type="AlphaFoldDB" id="A0AAU8II30"/>
<feature type="domain" description="Histidine kinase" evidence="7">
    <location>
        <begin position="669"/>
        <end position="758"/>
    </location>
</feature>
<proteinExistence type="predicted"/>
<name>A0AAU8II30_9BACL</name>
<dbReference type="CDD" id="cd16917">
    <property type="entry name" value="HATPase_UhpB-NarQ-NarX-like"/>
    <property type="match status" value="1"/>
</dbReference>
<feature type="transmembrane region" description="Helical" evidence="6">
    <location>
        <begin position="269"/>
        <end position="291"/>
    </location>
</feature>
<feature type="transmembrane region" description="Helical" evidence="6">
    <location>
        <begin position="369"/>
        <end position="386"/>
    </location>
</feature>
<evidence type="ECO:0000256" key="3">
    <source>
        <dbReference type="ARBA" id="ARBA00022777"/>
    </source>
</evidence>
<dbReference type="GO" id="GO:0005524">
    <property type="term" value="F:ATP binding"/>
    <property type="evidence" value="ECO:0007669"/>
    <property type="project" value="UniProtKB-KW"/>
</dbReference>
<dbReference type="SUPFAM" id="SSF55874">
    <property type="entry name" value="ATPase domain of HSP90 chaperone/DNA topoisomerase II/histidine kinase"/>
    <property type="match status" value="1"/>
</dbReference>
<dbReference type="GO" id="GO:0016301">
    <property type="term" value="F:kinase activity"/>
    <property type="evidence" value="ECO:0007669"/>
    <property type="project" value="UniProtKB-KW"/>
</dbReference>
<dbReference type="Gene3D" id="3.30.565.10">
    <property type="entry name" value="Histidine kinase-like ATPase, C-terminal domain"/>
    <property type="match status" value="1"/>
</dbReference>
<dbReference type="Pfam" id="PF02518">
    <property type="entry name" value="HATPase_c"/>
    <property type="match status" value="1"/>
</dbReference>
<dbReference type="GO" id="GO:0000160">
    <property type="term" value="P:phosphorelay signal transduction system"/>
    <property type="evidence" value="ECO:0007669"/>
    <property type="project" value="UniProtKB-KW"/>
</dbReference>